<dbReference type="EMBL" id="GGEC01092326">
    <property type="protein sequence ID" value="MBX72810.1"/>
    <property type="molecule type" value="Transcribed_RNA"/>
</dbReference>
<protein>
    <submittedName>
        <fullName evidence="1">Uncharacterized protein</fullName>
    </submittedName>
</protein>
<evidence type="ECO:0000313" key="1">
    <source>
        <dbReference type="EMBL" id="MBX72810.1"/>
    </source>
</evidence>
<accession>A0A2P2R0R1</accession>
<organism evidence="1">
    <name type="scientific">Rhizophora mucronata</name>
    <name type="common">Asiatic mangrove</name>
    <dbReference type="NCBI Taxonomy" id="61149"/>
    <lineage>
        <taxon>Eukaryota</taxon>
        <taxon>Viridiplantae</taxon>
        <taxon>Streptophyta</taxon>
        <taxon>Embryophyta</taxon>
        <taxon>Tracheophyta</taxon>
        <taxon>Spermatophyta</taxon>
        <taxon>Magnoliopsida</taxon>
        <taxon>eudicotyledons</taxon>
        <taxon>Gunneridae</taxon>
        <taxon>Pentapetalae</taxon>
        <taxon>rosids</taxon>
        <taxon>fabids</taxon>
        <taxon>Malpighiales</taxon>
        <taxon>Rhizophoraceae</taxon>
        <taxon>Rhizophora</taxon>
    </lineage>
</organism>
<dbReference type="AlphaFoldDB" id="A0A2P2R0R1"/>
<sequence length="33" mass="3625">MFVSIKIVHDLDASSSTFGSAVLYCLFGIVLQY</sequence>
<proteinExistence type="predicted"/>
<reference evidence="1" key="1">
    <citation type="submission" date="2018-02" db="EMBL/GenBank/DDBJ databases">
        <title>Rhizophora mucronata_Transcriptome.</title>
        <authorList>
            <person name="Meera S.P."/>
            <person name="Sreeshan A."/>
            <person name="Augustine A."/>
        </authorList>
    </citation>
    <scope>NUCLEOTIDE SEQUENCE</scope>
    <source>
        <tissue evidence="1">Leaf</tissue>
    </source>
</reference>
<name>A0A2P2R0R1_RHIMU</name>